<organism evidence="2 3">
    <name type="scientific">Synaphobranchus kaupii</name>
    <name type="common">Kaup's arrowtooth eel</name>
    <dbReference type="NCBI Taxonomy" id="118154"/>
    <lineage>
        <taxon>Eukaryota</taxon>
        <taxon>Metazoa</taxon>
        <taxon>Chordata</taxon>
        <taxon>Craniata</taxon>
        <taxon>Vertebrata</taxon>
        <taxon>Euteleostomi</taxon>
        <taxon>Actinopterygii</taxon>
        <taxon>Neopterygii</taxon>
        <taxon>Teleostei</taxon>
        <taxon>Anguilliformes</taxon>
        <taxon>Synaphobranchidae</taxon>
        <taxon>Synaphobranchus</taxon>
    </lineage>
</organism>
<sequence>MTELQPSSDHNTYPPPYPTSQPSAISTLPVGEGTGAGFLSCSLIKKPRYRSHRDISNEAISRRGIHQTAAVRLDSWRKAGEWIRTSGTMGPRGVPIMCIFSAPPLVRTSDAEQVGYATKTSLHSDDRRAATFSPPLRHIGP</sequence>
<protein>
    <submittedName>
        <fullName evidence="2">Uncharacterized protein</fullName>
    </submittedName>
</protein>
<dbReference type="AlphaFoldDB" id="A0A9Q1E8I5"/>
<evidence type="ECO:0000313" key="2">
    <source>
        <dbReference type="EMBL" id="KAJ8334102.1"/>
    </source>
</evidence>
<feature type="region of interest" description="Disordered" evidence="1">
    <location>
        <begin position="1"/>
        <end position="23"/>
    </location>
</feature>
<reference evidence="2" key="1">
    <citation type="journal article" date="2023" name="Science">
        <title>Genome structures resolve the early diversification of teleost fishes.</title>
        <authorList>
            <person name="Parey E."/>
            <person name="Louis A."/>
            <person name="Montfort J."/>
            <person name="Bouchez O."/>
            <person name="Roques C."/>
            <person name="Iampietro C."/>
            <person name="Lluch J."/>
            <person name="Castinel A."/>
            <person name="Donnadieu C."/>
            <person name="Desvignes T."/>
            <person name="Floi Bucao C."/>
            <person name="Jouanno E."/>
            <person name="Wen M."/>
            <person name="Mejri S."/>
            <person name="Dirks R."/>
            <person name="Jansen H."/>
            <person name="Henkel C."/>
            <person name="Chen W.J."/>
            <person name="Zahm M."/>
            <person name="Cabau C."/>
            <person name="Klopp C."/>
            <person name="Thompson A.W."/>
            <person name="Robinson-Rechavi M."/>
            <person name="Braasch I."/>
            <person name="Lecointre G."/>
            <person name="Bobe J."/>
            <person name="Postlethwait J.H."/>
            <person name="Berthelot C."/>
            <person name="Roest Crollius H."/>
            <person name="Guiguen Y."/>
        </authorList>
    </citation>
    <scope>NUCLEOTIDE SEQUENCE</scope>
    <source>
        <strain evidence="2">WJC10195</strain>
    </source>
</reference>
<dbReference type="EMBL" id="JAINUF010000021">
    <property type="protein sequence ID" value="KAJ8334102.1"/>
    <property type="molecule type" value="Genomic_DNA"/>
</dbReference>
<keyword evidence="3" id="KW-1185">Reference proteome</keyword>
<dbReference type="Proteomes" id="UP001152622">
    <property type="component" value="Chromosome 21"/>
</dbReference>
<name>A0A9Q1E8I5_SYNKA</name>
<gene>
    <name evidence="2" type="ORF">SKAU_G00397410</name>
</gene>
<evidence type="ECO:0000313" key="3">
    <source>
        <dbReference type="Proteomes" id="UP001152622"/>
    </source>
</evidence>
<comment type="caution">
    <text evidence="2">The sequence shown here is derived from an EMBL/GenBank/DDBJ whole genome shotgun (WGS) entry which is preliminary data.</text>
</comment>
<feature type="compositionally biased region" description="Polar residues" evidence="1">
    <location>
        <begin position="1"/>
        <end position="11"/>
    </location>
</feature>
<proteinExistence type="predicted"/>
<accession>A0A9Q1E8I5</accession>
<evidence type="ECO:0000256" key="1">
    <source>
        <dbReference type="SAM" id="MobiDB-lite"/>
    </source>
</evidence>